<protein>
    <submittedName>
        <fullName evidence="3">Uncharacterized protein</fullName>
    </submittedName>
</protein>
<accession>A0A915MGG2</accession>
<dbReference type="AlphaFoldDB" id="A0A915MGG2"/>
<evidence type="ECO:0000313" key="2">
    <source>
        <dbReference type="Proteomes" id="UP000887561"/>
    </source>
</evidence>
<reference evidence="3" key="1">
    <citation type="submission" date="2022-11" db="UniProtKB">
        <authorList>
            <consortium name="WormBaseParasite"/>
        </authorList>
    </citation>
    <scope>IDENTIFICATION</scope>
</reference>
<feature type="compositionally biased region" description="Basic and acidic residues" evidence="1">
    <location>
        <begin position="24"/>
        <end position="44"/>
    </location>
</feature>
<feature type="region of interest" description="Disordered" evidence="1">
    <location>
        <begin position="1"/>
        <end position="44"/>
    </location>
</feature>
<dbReference type="Proteomes" id="UP000887561">
    <property type="component" value="Unplaced"/>
</dbReference>
<feature type="compositionally biased region" description="Basic residues" evidence="1">
    <location>
        <begin position="13"/>
        <end position="23"/>
    </location>
</feature>
<name>A0A915MGG2_MELJA</name>
<dbReference type="WBParaSite" id="scaffold35881_cov296.g22830">
    <property type="protein sequence ID" value="scaffold35881_cov296.g22830"/>
    <property type="gene ID" value="scaffold35881_cov296.g22830"/>
</dbReference>
<evidence type="ECO:0000256" key="1">
    <source>
        <dbReference type="SAM" id="MobiDB-lite"/>
    </source>
</evidence>
<proteinExistence type="predicted"/>
<organism evidence="2 3">
    <name type="scientific">Meloidogyne javanica</name>
    <name type="common">Root-knot nematode worm</name>
    <dbReference type="NCBI Taxonomy" id="6303"/>
    <lineage>
        <taxon>Eukaryota</taxon>
        <taxon>Metazoa</taxon>
        <taxon>Ecdysozoa</taxon>
        <taxon>Nematoda</taxon>
        <taxon>Chromadorea</taxon>
        <taxon>Rhabditida</taxon>
        <taxon>Tylenchina</taxon>
        <taxon>Tylenchomorpha</taxon>
        <taxon>Tylenchoidea</taxon>
        <taxon>Meloidogynidae</taxon>
        <taxon>Meloidogyninae</taxon>
        <taxon>Meloidogyne</taxon>
        <taxon>Meloidogyne incognita group</taxon>
    </lineage>
</organism>
<evidence type="ECO:0000313" key="3">
    <source>
        <dbReference type="WBParaSite" id="scaffold35881_cov296.g22830"/>
    </source>
</evidence>
<sequence length="44" mass="4882">MSSGVYRGGVLKLKGKKQLFKPKKNTEKNAKASSSKIDKDAEER</sequence>
<keyword evidence="2" id="KW-1185">Reference proteome</keyword>